<evidence type="ECO:0000313" key="8">
    <source>
        <dbReference type="EMBL" id="GAA0592886.1"/>
    </source>
</evidence>
<proteinExistence type="inferred from homology"/>
<dbReference type="GO" id="GO:0004499">
    <property type="term" value="F:N,N-dimethylaniline monooxygenase activity"/>
    <property type="evidence" value="ECO:0007669"/>
    <property type="project" value="InterPro"/>
</dbReference>
<reference evidence="8" key="1">
    <citation type="journal article" date="2014" name="Int. J. Syst. Evol. Microbiol.">
        <title>Complete genome of a new Firmicutes species belonging to the dominant human colonic microbiota ('Ruminococcus bicirculans') reveals two chromosomes and a selective capacity to utilize plant glucans.</title>
        <authorList>
            <consortium name="NISC Comparative Sequencing Program"/>
            <person name="Wegmann U."/>
            <person name="Louis P."/>
            <person name="Goesmann A."/>
            <person name="Henrissat B."/>
            <person name="Duncan S.H."/>
            <person name="Flint H.J."/>
        </authorList>
    </citation>
    <scope>NUCLEOTIDE SEQUENCE</scope>
    <source>
        <strain evidence="8">JCM 10667</strain>
    </source>
</reference>
<dbReference type="Gene3D" id="3.50.50.60">
    <property type="entry name" value="FAD/NAD(P)-binding domain"/>
    <property type="match status" value="2"/>
</dbReference>
<keyword evidence="3" id="KW-0285">Flavoprotein</keyword>
<evidence type="ECO:0000256" key="1">
    <source>
        <dbReference type="ARBA" id="ARBA00001974"/>
    </source>
</evidence>
<evidence type="ECO:0000256" key="7">
    <source>
        <dbReference type="ARBA" id="ARBA00023033"/>
    </source>
</evidence>
<keyword evidence="6 9" id="KW-0560">Oxidoreductase</keyword>
<dbReference type="InterPro" id="IPR036188">
    <property type="entry name" value="FAD/NAD-bd_sf"/>
</dbReference>
<dbReference type="GO" id="GO:0018667">
    <property type="term" value="F:cyclohexanone monooxygenase activity"/>
    <property type="evidence" value="ECO:0007669"/>
    <property type="project" value="UniProtKB-EC"/>
</dbReference>
<gene>
    <name evidence="9" type="ORF">F4557_003513</name>
    <name evidence="8" type="ORF">GCM10009546_64100</name>
</gene>
<protein>
    <submittedName>
        <fullName evidence="9">Cyclohexanone monooxygenase</fullName>
        <ecNumber evidence="9">1.14.13.22</ecNumber>
    </submittedName>
    <submittedName>
        <fullName evidence="8">NAD(P)/FAD-dependent oxidoreductase</fullName>
    </submittedName>
</protein>
<dbReference type="Pfam" id="PF00743">
    <property type="entry name" value="FMO-like"/>
    <property type="match status" value="1"/>
</dbReference>
<keyword evidence="5" id="KW-0521">NADP</keyword>
<evidence type="ECO:0000256" key="5">
    <source>
        <dbReference type="ARBA" id="ARBA00022857"/>
    </source>
</evidence>
<reference evidence="9 10" key="3">
    <citation type="submission" date="2020-08" db="EMBL/GenBank/DDBJ databases">
        <title>Sequencing the genomes of 1000 actinobacteria strains.</title>
        <authorList>
            <person name="Klenk H.-P."/>
        </authorList>
    </citation>
    <scope>NUCLEOTIDE SEQUENCE [LARGE SCALE GENOMIC DNA]</scope>
    <source>
        <strain evidence="9 10">DSM 44772</strain>
    </source>
</reference>
<organism evidence="9 10">
    <name type="scientific">Actinomadura livida</name>
    <dbReference type="NCBI Taxonomy" id="79909"/>
    <lineage>
        <taxon>Bacteria</taxon>
        <taxon>Bacillati</taxon>
        <taxon>Actinomycetota</taxon>
        <taxon>Actinomycetes</taxon>
        <taxon>Streptosporangiales</taxon>
        <taxon>Thermomonosporaceae</taxon>
        <taxon>Actinomadura</taxon>
    </lineage>
</organism>
<dbReference type="RefSeq" id="WP_184884165.1">
    <property type="nucleotide sequence ID" value="NZ_BAAAHD010000075.1"/>
</dbReference>
<sequence length="547" mass="60274">MTQTSPPPRQDAGNSREVDAVVVGAGLSGLYMLHKLRGLGLSVQVCEKGEGIGGTWFWNRYPGARVDVKSLDYAYSFDPALEQEWEWTEKYPAQEELLRYIDHVADRFGLRPHIRLRTRVTGAAFDEEAGRWDVRTDRGDRVSAQYLVMATGCLSAPRLPDLPGLDAFGGEWYHTGDWPAEGADFTGKRVAVIGTASSGVQIIPLIAEQAAQLTVFQRTPNFVIPANNHPLDPETQRAVKERYAEVRKANRESGFGVAFPEATKGAMEVPDDERDAYYRKVWYDRDNSLVSLLSGYNDLIISKESNDTIAQFVRDRIAEVVDDPEVAGELQPRDHPLGAKRPCLGTNYYETYNLPHVRLVNVRRTPLAEITPTGIRTSQEEFAFDAVVFATGFDAITGALTAVDIRGRGGVRLAEKWAQGPRTYLGLAVAGFPNLFTITGPGSPSVLSNMMVSIEQHVEWVGDAIAALRSRGERTIEATPEAEDAWTRHVGEVAQATLYPAADSWYMGTNVPGKPRVFMPYPAGVGVYRQKCDEVAAAGYEGFRLAG</sequence>
<evidence type="ECO:0000256" key="3">
    <source>
        <dbReference type="ARBA" id="ARBA00022630"/>
    </source>
</evidence>
<dbReference type="GO" id="GO:0050660">
    <property type="term" value="F:flavin adenine dinucleotide binding"/>
    <property type="evidence" value="ECO:0007669"/>
    <property type="project" value="InterPro"/>
</dbReference>
<dbReference type="SUPFAM" id="SSF51905">
    <property type="entry name" value="FAD/NAD(P)-binding domain"/>
    <property type="match status" value="2"/>
</dbReference>
<reference evidence="8" key="4">
    <citation type="submission" date="2023-12" db="EMBL/GenBank/DDBJ databases">
        <authorList>
            <person name="Sun Q."/>
            <person name="Inoue M."/>
        </authorList>
    </citation>
    <scope>NUCLEOTIDE SEQUENCE</scope>
    <source>
        <strain evidence="8">JCM 10667</strain>
    </source>
</reference>
<keyword evidence="4" id="KW-0274">FAD</keyword>
<comment type="similarity">
    <text evidence="2">Belongs to the FAD-binding monooxygenase family.</text>
</comment>
<dbReference type="EC" id="1.14.13.22" evidence="9"/>
<dbReference type="Proteomes" id="UP001501427">
    <property type="component" value="Unassembled WGS sequence"/>
</dbReference>
<evidence type="ECO:0000256" key="6">
    <source>
        <dbReference type="ARBA" id="ARBA00023002"/>
    </source>
</evidence>
<dbReference type="InterPro" id="IPR050775">
    <property type="entry name" value="FAD-binding_Monooxygenases"/>
</dbReference>
<evidence type="ECO:0000256" key="2">
    <source>
        <dbReference type="ARBA" id="ARBA00010139"/>
    </source>
</evidence>
<keyword evidence="7 9" id="KW-0503">Monooxygenase</keyword>
<reference evidence="11" key="2">
    <citation type="journal article" date="2019" name="Int. J. Syst. Evol. Microbiol.">
        <title>The Global Catalogue of Microorganisms (GCM) 10K type strain sequencing project: providing services to taxonomists for standard genome sequencing and annotation.</title>
        <authorList>
            <consortium name="The Broad Institute Genomics Platform"/>
            <consortium name="The Broad Institute Genome Sequencing Center for Infectious Disease"/>
            <person name="Wu L."/>
            <person name="Ma J."/>
        </authorList>
    </citation>
    <scope>NUCLEOTIDE SEQUENCE [LARGE SCALE GENOMIC DNA]</scope>
    <source>
        <strain evidence="11">JCM 10667</strain>
    </source>
</reference>
<keyword evidence="11" id="KW-1185">Reference proteome</keyword>
<accession>A0A7W7IDJ9</accession>
<comment type="caution">
    <text evidence="9">The sequence shown here is derived from an EMBL/GenBank/DDBJ whole genome shotgun (WGS) entry which is preliminary data.</text>
</comment>
<dbReference type="AlphaFoldDB" id="A0A7W7IDJ9"/>
<evidence type="ECO:0000313" key="11">
    <source>
        <dbReference type="Proteomes" id="UP001501427"/>
    </source>
</evidence>
<dbReference type="EMBL" id="JACHMV010000001">
    <property type="protein sequence ID" value="MBB4775095.1"/>
    <property type="molecule type" value="Genomic_DNA"/>
</dbReference>
<evidence type="ECO:0000313" key="10">
    <source>
        <dbReference type="Proteomes" id="UP000549343"/>
    </source>
</evidence>
<name>A0A7W7IDJ9_9ACTN</name>
<comment type="cofactor">
    <cofactor evidence="1">
        <name>FAD</name>
        <dbReference type="ChEBI" id="CHEBI:57692"/>
    </cofactor>
</comment>
<dbReference type="PRINTS" id="PR00411">
    <property type="entry name" value="PNDRDTASEI"/>
</dbReference>
<evidence type="ECO:0000313" key="9">
    <source>
        <dbReference type="EMBL" id="MBB4775095.1"/>
    </source>
</evidence>
<dbReference type="Proteomes" id="UP000549343">
    <property type="component" value="Unassembled WGS sequence"/>
</dbReference>
<dbReference type="PANTHER" id="PTHR43098">
    <property type="entry name" value="L-ORNITHINE N(5)-MONOOXYGENASE-RELATED"/>
    <property type="match status" value="1"/>
</dbReference>
<dbReference type="GO" id="GO:0050661">
    <property type="term" value="F:NADP binding"/>
    <property type="evidence" value="ECO:0007669"/>
    <property type="project" value="InterPro"/>
</dbReference>
<dbReference type="PANTHER" id="PTHR43098:SF3">
    <property type="entry name" value="L-ORNITHINE N(5)-MONOOXYGENASE-RELATED"/>
    <property type="match status" value="1"/>
</dbReference>
<dbReference type="EMBL" id="BAAAHD010000075">
    <property type="protein sequence ID" value="GAA0592886.1"/>
    <property type="molecule type" value="Genomic_DNA"/>
</dbReference>
<dbReference type="InterPro" id="IPR020946">
    <property type="entry name" value="Flavin_mOase-like"/>
</dbReference>
<evidence type="ECO:0000256" key="4">
    <source>
        <dbReference type="ARBA" id="ARBA00022827"/>
    </source>
</evidence>